<proteinExistence type="predicted"/>
<protein>
    <recommendedName>
        <fullName evidence="3">Lipoprotein</fullName>
    </recommendedName>
</protein>
<evidence type="ECO:0000313" key="1">
    <source>
        <dbReference type="EMBL" id="MBD8489213.1"/>
    </source>
</evidence>
<comment type="caution">
    <text evidence="1">The sequence shown here is derived from an EMBL/GenBank/DDBJ whole genome shotgun (WGS) entry which is preliminary data.</text>
</comment>
<dbReference type="RefSeq" id="WP_192010099.1">
    <property type="nucleotide sequence ID" value="NZ_JACYTQ010000003.1"/>
</dbReference>
<dbReference type="Proteomes" id="UP000647133">
    <property type="component" value="Unassembled WGS sequence"/>
</dbReference>
<name>A0ABR9AMX3_9BACT</name>
<keyword evidence="2" id="KW-1185">Reference proteome</keyword>
<gene>
    <name evidence="1" type="ORF">IFO69_10695</name>
</gene>
<sequence length="54" mass="5998">MGKMFNSVIIIIVIMICLSSCGKIFGYDEKDERPAKMEKMLDSGEGDEKPVDKG</sequence>
<evidence type="ECO:0008006" key="3">
    <source>
        <dbReference type="Google" id="ProtNLM"/>
    </source>
</evidence>
<organism evidence="1 2">
    <name type="scientific">Echinicola arenosa</name>
    <dbReference type="NCBI Taxonomy" id="2774144"/>
    <lineage>
        <taxon>Bacteria</taxon>
        <taxon>Pseudomonadati</taxon>
        <taxon>Bacteroidota</taxon>
        <taxon>Cytophagia</taxon>
        <taxon>Cytophagales</taxon>
        <taxon>Cyclobacteriaceae</taxon>
        <taxon>Echinicola</taxon>
    </lineage>
</organism>
<dbReference type="EMBL" id="JACYTQ010000003">
    <property type="protein sequence ID" value="MBD8489213.1"/>
    <property type="molecule type" value="Genomic_DNA"/>
</dbReference>
<reference evidence="1 2" key="1">
    <citation type="submission" date="2020-09" db="EMBL/GenBank/DDBJ databases">
        <title>Echinicola sp. CAU 1574 isolated from sand of Sido Beach.</title>
        <authorList>
            <person name="Kim W."/>
        </authorList>
    </citation>
    <scope>NUCLEOTIDE SEQUENCE [LARGE SCALE GENOMIC DNA]</scope>
    <source>
        <strain evidence="1 2">CAU 1574</strain>
    </source>
</reference>
<evidence type="ECO:0000313" key="2">
    <source>
        <dbReference type="Proteomes" id="UP000647133"/>
    </source>
</evidence>
<accession>A0ABR9AMX3</accession>